<dbReference type="WBParaSite" id="ACRNAN_scaffold253.g6646.t1">
    <property type="protein sequence ID" value="ACRNAN_scaffold253.g6646.t1"/>
    <property type="gene ID" value="ACRNAN_scaffold253.g6646"/>
</dbReference>
<evidence type="ECO:0000259" key="3">
    <source>
        <dbReference type="PROSITE" id="PS01031"/>
    </source>
</evidence>
<evidence type="ECO:0000313" key="5">
    <source>
        <dbReference type="WBParaSite" id="ACRNAN_scaffold253.g6646.t1"/>
    </source>
</evidence>
<name>A0A914DFB3_9BILA</name>
<evidence type="ECO:0000256" key="2">
    <source>
        <dbReference type="RuleBase" id="RU003616"/>
    </source>
</evidence>
<dbReference type="Gene3D" id="2.60.40.790">
    <property type="match status" value="1"/>
</dbReference>
<feature type="domain" description="SHSP" evidence="3">
    <location>
        <begin position="16"/>
        <end position="112"/>
    </location>
</feature>
<sequence length="112" mass="12804">MESERRISVSADEWDWPLQHNDETVHVTNTADRFEVGLDASLFSPKDIEVKVIGNNLLVECRQSRLADQYGSIQREVRRTYQLPADVDTSSIRSSFNQRGVLQITAKKRAGR</sequence>
<dbReference type="PANTHER" id="PTHR45640">
    <property type="entry name" value="HEAT SHOCK PROTEIN HSP-12.2-RELATED"/>
    <property type="match status" value="1"/>
</dbReference>
<dbReference type="GO" id="GO:0009408">
    <property type="term" value="P:response to heat"/>
    <property type="evidence" value="ECO:0007669"/>
    <property type="project" value="TreeGrafter"/>
</dbReference>
<dbReference type="PANTHER" id="PTHR45640:SF35">
    <property type="entry name" value="HEAT SHOCK PROTEIN HSP-12.2"/>
    <property type="match status" value="1"/>
</dbReference>
<dbReference type="InterPro" id="IPR008978">
    <property type="entry name" value="HSP20-like_chaperone"/>
</dbReference>
<proteinExistence type="inferred from homology"/>
<dbReference type="GO" id="GO:0005634">
    <property type="term" value="C:nucleus"/>
    <property type="evidence" value="ECO:0007669"/>
    <property type="project" value="TreeGrafter"/>
</dbReference>
<evidence type="ECO:0000313" key="4">
    <source>
        <dbReference type="Proteomes" id="UP000887540"/>
    </source>
</evidence>
<dbReference type="SUPFAM" id="SSF49764">
    <property type="entry name" value="HSP20-like chaperones"/>
    <property type="match status" value="1"/>
</dbReference>
<accession>A0A914DFB3</accession>
<dbReference type="PROSITE" id="PS01031">
    <property type="entry name" value="SHSP"/>
    <property type="match status" value="1"/>
</dbReference>
<dbReference type="InterPro" id="IPR001436">
    <property type="entry name" value="Alpha-crystallin/sHSP_animal"/>
</dbReference>
<dbReference type="GO" id="GO:0051082">
    <property type="term" value="F:unfolded protein binding"/>
    <property type="evidence" value="ECO:0007669"/>
    <property type="project" value="TreeGrafter"/>
</dbReference>
<dbReference type="PRINTS" id="PR00299">
    <property type="entry name" value="ACRYSTALLIN"/>
</dbReference>
<dbReference type="GO" id="GO:0042026">
    <property type="term" value="P:protein refolding"/>
    <property type="evidence" value="ECO:0007669"/>
    <property type="project" value="TreeGrafter"/>
</dbReference>
<organism evidence="4 5">
    <name type="scientific">Acrobeloides nanus</name>
    <dbReference type="NCBI Taxonomy" id="290746"/>
    <lineage>
        <taxon>Eukaryota</taxon>
        <taxon>Metazoa</taxon>
        <taxon>Ecdysozoa</taxon>
        <taxon>Nematoda</taxon>
        <taxon>Chromadorea</taxon>
        <taxon>Rhabditida</taxon>
        <taxon>Tylenchina</taxon>
        <taxon>Cephalobomorpha</taxon>
        <taxon>Cephaloboidea</taxon>
        <taxon>Cephalobidae</taxon>
        <taxon>Acrobeloides</taxon>
    </lineage>
</organism>
<comment type="similarity">
    <text evidence="1 2">Belongs to the small heat shock protein (HSP20) family.</text>
</comment>
<dbReference type="InterPro" id="IPR002068">
    <property type="entry name" value="A-crystallin/Hsp20_dom"/>
</dbReference>
<dbReference type="CDD" id="cd06526">
    <property type="entry name" value="metazoan_ACD"/>
    <property type="match status" value="1"/>
</dbReference>
<evidence type="ECO:0000256" key="1">
    <source>
        <dbReference type="PROSITE-ProRule" id="PRU00285"/>
    </source>
</evidence>
<dbReference type="GO" id="GO:0005737">
    <property type="term" value="C:cytoplasm"/>
    <property type="evidence" value="ECO:0007669"/>
    <property type="project" value="TreeGrafter"/>
</dbReference>
<dbReference type="AlphaFoldDB" id="A0A914DFB3"/>
<dbReference type="Pfam" id="PF00011">
    <property type="entry name" value="HSP20"/>
    <property type="match status" value="1"/>
</dbReference>
<protein>
    <submittedName>
        <fullName evidence="5">SHSP domain-containing protein</fullName>
    </submittedName>
</protein>
<keyword evidence="4" id="KW-1185">Reference proteome</keyword>
<dbReference type="Proteomes" id="UP000887540">
    <property type="component" value="Unplaced"/>
</dbReference>
<reference evidence="5" key="1">
    <citation type="submission" date="2022-11" db="UniProtKB">
        <authorList>
            <consortium name="WormBaseParasite"/>
        </authorList>
    </citation>
    <scope>IDENTIFICATION</scope>
</reference>